<dbReference type="EMBL" id="CP155573">
    <property type="protein sequence ID" value="XFO69326.1"/>
    <property type="molecule type" value="Genomic_DNA"/>
</dbReference>
<evidence type="ECO:0000313" key="2">
    <source>
        <dbReference type="Proteomes" id="UP000216752"/>
    </source>
</evidence>
<name>A0ABZ3IUB7_9FIRM</name>
<keyword evidence="2" id="KW-1185">Reference proteome</keyword>
<protein>
    <submittedName>
        <fullName evidence="1">Uncharacterized protein</fullName>
    </submittedName>
</protein>
<gene>
    <name evidence="1" type="ORF">SPSIL_055580</name>
</gene>
<proteinExistence type="predicted"/>
<evidence type="ECO:0000313" key="1">
    <source>
        <dbReference type="EMBL" id="XFO69326.1"/>
    </source>
</evidence>
<dbReference type="Proteomes" id="UP000216752">
    <property type="component" value="Chromosome"/>
</dbReference>
<dbReference type="RefSeq" id="WP_094605955.1">
    <property type="nucleotide sequence ID" value="NZ_CP155573.1"/>
</dbReference>
<organism evidence="1 2">
    <name type="scientific">Sporomusa silvacetica DSM 10669</name>
    <dbReference type="NCBI Taxonomy" id="1123289"/>
    <lineage>
        <taxon>Bacteria</taxon>
        <taxon>Bacillati</taxon>
        <taxon>Bacillota</taxon>
        <taxon>Negativicutes</taxon>
        <taxon>Selenomonadales</taxon>
        <taxon>Sporomusaceae</taxon>
        <taxon>Sporomusa</taxon>
    </lineage>
</organism>
<sequence>MNRYRIEDLTNQLSNLSYTPYQIHEIVTDTIGTTMLENISKEGEQELIESLESYIKFALKCRKIKL</sequence>
<accession>A0ABZ3IUB7</accession>
<reference evidence="1" key="1">
    <citation type="submission" date="2024-05" db="EMBL/GenBank/DDBJ databases">
        <title>Isolation and characterization of Sporomusa carbonis sp. nov., a carboxydotrophic hydrogenogen in the genus of Sporomusa isolated from a charcoal burning pile.</title>
        <authorList>
            <person name="Boeer T."/>
            <person name="Rosenbaum F."/>
            <person name="Eysell L."/>
            <person name="Mueller V."/>
            <person name="Daniel R."/>
            <person name="Poehlein A."/>
        </authorList>
    </citation>
    <scope>NUCLEOTIDE SEQUENCE [LARGE SCALE GENOMIC DNA]</scope>
    <source>
        <strain evidence="1">DSM 10669</strain>
    </source>
</reference>